<sequence length="334" mass="37317">MTVCQYAAKFAELSCFAPYLIPNEEKKARKFEEGLNYQIYEQVMVLQIQSFSELVHKAILVEQNIKRGVELQETRKRTTPQGSSSMEQGPGKKRNEGSNSGQKRMQGFQSNNLCNFCNNAHMGECRKEIRTCFRFGKSRHFIKDCPLLLSDNRKPSPPPVSQQTSQGNNQCRMGPARVFALTSEGAEDDNNAITGINPNYTNWIFHGDEDPFQTLNNSDDNVEVSHQEDYIDDMDEMLGDFMAGMFIDVASGSTTTPHEPHAPQIPGPTQTLAYEKLLNDAQRPLFDGCKNFSQLSKIVDGINTQKSPNSSKGHAAFPIEAEVATTIYVIKDGS</sequence>
<proteinExistence type="predicted"/>
<organism evidence="2 3">
    <name type="scientific">Juglans regia</name>
    <name type="common">English walnut</name>
    <dbReference type="NCBI Taxonomy" id="51240"/>
    <lineage>
        <taxon>Eukaryota</taxon>
        <taxon>Viridiplantae</taxon>
        <taxon>Streptophyta</taxon>
        <taxon>Embryophyta</taxon>
        <taxon>Tracheophyta</taxon>
        <taxon>Spermatophyta</taxon>
        <taxon>Magnoliopsida</taxon>
        <taxon>eudicotyledons</taxon>
        <taxon>Gunneridae</taxon>
        <taxon>Pentapetalae</taxon>
        <taxon>rosids</taxon>
        <taxon>fabids</taxon>
        <taxon>Fagales</taxon>
        <taxon>Juglandaceae</taxon>
        <taxon>Juglans</taxon>
    </lineage>
</organism>
<protein>
    <submittedName>
        <fullName evidence="3">Uncharacterized protein LOC118349398</fullName>
    </submittedName>
</protein>
<accession>A0A6P9ER01</accession>
<evidence type="ECO:0000313" key="2">
    <source>
        <dbReference type="Proteomes" id="UP000235220"/>
    </source>
</evidence>
<evidence type="ECO:0000256" key="1">
    <source>
        <dbReference type="SAM" id="MobiDB-lite"/>
    </source>
</evidence>
<name>A0A6P9ER01_JUGRE</name>
<dbReference type="Proteomes" id="UP000235220">
    <property type="component" value="Chromosome 9"/>
</dbReference>
<keyword evidence="2" id="KW-1185">Reference proteome</keyword>
<dbReference type="AlphaFoldDB" id="A0A6P9ER01"/>
<dbReference type="PANTHER" id="PTHR34482:SF36">
    <property type="entry name" value="RETROTRANSPOSON GAG DOMAIN-CONTAINING PROTEIN"/>
    <property type="match status" value="1"/>
</dbReference>
<gene>
    <name evidence="3" type="primary">LOC118349398</name>
</gene>
<dbReference type="RefSeq" id="XP_035549691.1">
    <property type="nucleotide sequence ID" value="XM_035693798.1"/>
</dbReference>
<dbReference type="OrthoDB" id="2272416at2759"/>
<dbReference type="KEGG" id="jre:118349398"/>
<dbReference type="PANTHER" id="PTHR34482">
    <property type="entry name" value="DNA DAMAGE-INDUCIBLE PROTEIN 1-LIKE"/>
    <property type="match status" value="1"/>
</dbReference>
<dbReference type="InParanoid" id="A0A6P9ER01"/>
<feature type="region of interest" description="Disordered" evidence="1">
    <location>
        <begin position="71"/>
        <end position="105"/>
    </location>
</feature>
<dbReference type="GeneID" id="118349398"/>
<evidence type="ECO:0000313" key="3">
    <source>
        <dbReference type="RefSeq" id="XP_035549691.1"/>
    </source>
</evidence>
<reference evidence="3" key="1">
    <citation type="submission" date="2025-08" db="UniProtKB">
        <authorList>
            <consortium name="RefSeq"/>
        </authorList>
    </citation>
    <scope>IDENTIFICATION</scope>
    <source>
        <tissue evidence="3">Leaves</tissue>
    </source>
</reference>
<feature type="region of interest" description="Disordered" evidence="1">
    <location>
        <begin position="150"/>
        <end position="171"/>
    </location>
</feature>